<gene>
    <name evidence="1" type="ORF">GCM10009755_05720</name>
</gene>
<dbReference type="Pfam" id="PF07388">
    <property type="entry name" value="A-2_8-polyST"/>
    <property type="match status" value="1"/>
</dbReference>
<evidence type="ECO:0000313" key="1">
    <source>
        <dbReference type="EMBL" id="GAA2000684.1"/>
    </source>
</evidence>
<evidence type="ECO:0000313" key="2">
    <source>
        <dbReference type="Proteomes" id="UP001500755"/>
    </source>
</evidence>
<dbReference type="RefSeq" id="WP_344306786.1">
    <property type="nucleotide sequence ID" value="NZ_BAAANO010000005.1"/>
</dbReference>
<proteinExistence type="predicted"/>
<protein>
    <submittedName>
        <fullName evidence="1">Alpha-2,8-polysialyltransferase family protein</fullName>
    </submittedName>
</protein>
<organism evidence="1 2">
    <name type="scientific">Brevibacterium samyangense</name>
    <dbReference type="NCBI Taxonomy" id="366888"/>
    <lineage>
        <taxon>Bacteria</taxon>
        <taxon>Bacillati</taxon>
        <taxon>Actinomycetota</taxon>
        <taxon>Actinomycetes</taxon>
        <taxon>Micrococcales</taxon>
        <taxon>Brevibacteriaceae</taxon>
        <taxon>Brevibacterium</taxon>
    </lineage>
</organism>
<name>A0ABN2T9E9_9MICO</name>
<accession>A0ABN2T9E9</accession>
<sequence length="447" mass="49123">MTQLVFASTFYQAVSLAAMVDAGQIGTPGERRILVTSNNAPAPELAPDIPEMLGANSVLSRFDAVHSWNDLIEPLHPKDFSFGITHQPMYSRYVGRELGLTADEPIELLLESLPYAPAGTFATLFPHAPISVHSDGLMSYGPSRRGMPQHVKQRLTTLHYTDLVPGLAPQLLIEESPVLNAIDPSHMRSVFGELVPLIEPILLERGIRPQDGTAVVLGQYIASLGLIDHEEEIALHTSMVDAAAERGCTRIIFKPHPASHQQTVTRMAQRAAGLGIEFCTADVPVSAEVLFEILRPALVVSCFSTALATADAMYGIPAIAVGTEALMKDLAPFENSNRVPLVIADYLYGSLHTPDTQELQALTNTVAYCMQPELLADRRDLAEDFLRDASMAEVQRYFKRRRLTKLDLPGRLPPREPRTGIVYRAKRVARRGLRTVSGLVRKPNRGR</sequence>
<comment type="caution">
    <text evidence="1">The sequence shown here is derived from an EMBL/GenBank/DDBJ whole genome shotgun (WGS) entry which is preliminary data.</text>
</comment>
<reference evidence="1 2" key="1">
    <citation type="journal article" date="2019" name="Int. J. Syst. Evol. Microbiol.">
        <title>The Global Catalogue of Microorganisms (GCM) 10K type strain sequencing project: providing services to taxonomists for standard genome sequencing and annotation.</title>
        <authorList>
            <consortium name="The Broad Institute Genomics Platform"/>
            <consortium name="The Broad Institute Genome Sequencing Center for Infectious Disease"/>
            <person name="Wu L."/>
            <person name="Ma J."/>
        </authorList>
    </citation>
    <scope>NUCLEOTIDE SEQUENCE [LARGE SCALE GENOMIC DNA]</scope>
    <source>
        <strain evidence="1 2">JCM 14546</strain>
    </source>
</reference>
<dbReference type="Proteomes" id="UP001500755">
    <property type="component" value="Unassembled WGS sequence"/>
</dbReference>
<keyword evidence="2" id="KW-1185">Reference proteome</keyword>
<dbReference type="EMBL" id="BAAANO010000005">
    <property type="protein sequence ID" value="GAA2000684.1"/>
    <property type="molecule type" value="Genomic_DNA"/>
</dbReference>
<dbReference type="InterPro" id="IPR010866">
    <property type="entry name" value="A-2_8-polyST"/>
</dbReference>